<dbReference type="Proteomes" id="UP001430796">
    <property type="component" value="Unassembled WGS sequence"/>
</dbReference>
<dbReference type="InterPro" id="IPR029069">
    <property type="entry name" value="HotDog_dom_sf"/>
</dbReference>
<protein>
    <recommendedName>
        <fullName evidence="1">ApeI dehydratase-like domain-containing protein</fullName>
    </recommendedName>
</protein>
<gene>
    <name evidence="2" type="ORF">L3V18_07845</name>
</gene>
<keyword evidence="3" id="KW-1185">Reference proteome</keyword>
<evidence type="ECO:0000259" key="1">
    <source>
        <dbReference type="Pfam" id="PF22818"/>
    </source>
</evidence>
<dbReference type="Gene3D" id="3.10.129.10">
    <property type="entry name" value="Hotdog Thioesterase"/>
    <property type="match status" value="1"/>
</dbReference>
<feature type="domain" description="ApeI dehydratase-like" evidence="1">
    <location>
        <begin position="2"/>
        <end position="91"/>
    </location>
</feature>
<evidence type="ECO:0000313" key="2">
    <source>
        <dbReference type="EMBL" id="MCF7221699.1"/>
    </source>
</evidence>
<name>A0ABS9HRZ6_9GAMM</name>
<reference evidence="2 3" key="3">
    <citation type="submission" date="2022-01" db="EMBL/GenBank/DDBJ databases">
        <authorList>
            <person name="Zhou L.Y."/>
        </authorList>
    </citation>
    <scope>NUCLEOTIDE SEQUENCE [LARGE SCALE GENOMIC DNA]</scope>
    <source>
        <strain evidence="2 3">TLK-CK17</strain>
    </source>
</reference>
<dbReference type="Pfam" id="PF22818">
    <property type="entry name" value="ApeI-like"/>
    <property type="match status" value="1"/>
</dbReference>
<sequence length="96" mass="10410">MEFSIAADHPCLSGHFPGRPLVPGVVLLEHVVEAVEAAGGPADARWRWPQVKFLQPLLPGDKARIELQPLPDGRPGWRFRILRDGVVLASGELSAA</sequence>
<proteinExistence type="predicted"/>
<organism evidence="2 3">
    <name type="scientific">Marilutibacter chinensis</name>
    <dbReference type="NCBI Taxonomy" id="2912247"/>
    <lineage>
        <taxon>Bacteria</taxon>
        <taxon>Pseudomonadati</taxon>
        <taxon>Pseudomonadota</taxon>
        <taxon>Gammaproteobacteria</taxon>
        <taxon>Lysobacterales</taxon>
        <taxon>Lysobacteraceae</taxon>
        <taxon>Marilutibacter</taxon>
    </lineage>
</organism>
<dbReference type="RefSeq" id="WP_237054114.1">
    <property type="nucleotide sequence ID" value="NZ_JAKJPO010000003.1"/>
</dbReference>
<reference evidence="3" key="1">
    <citation type="submission" date="2022-01" db="EMBL/GenBank/DDBJ databases">
        <title>Lysobacter chinensis sp. nov., a bacterium isolated from cow dung compost.</title>
        <authorList>
            <person name="Zhou L.Y."/>
        </authorList>
    </citation>
    <scope>NUCLEOTIDE SEQUENCE [LARGE SCALE GENOMIC DNA]</scope>
    <source>
        <strain evidence="3">TLK-CK17</strain>
    </source>
</reference>
<evidence type="ECO:0000313" key="3">
    <source>
        <dbReference type="Proteomes" id="UP001430796"/>
    </source>
</evidence>
<dbReference type="EMBL" id="JAKJPO010000003">
    <property type="protein sequence ID" value="MCF7221699.1"/>
    <property type="molecule type" value="Genomic_DNA"/>
</dbReference>
<accession>A0ABS9HRZ6</accession>
<reference evidence="2 3" key="2">
    <citation type="submission" date="2022-01" db="EMBL/GenBank/DDBJ databases">
        <title>Lysobacter chinensis sp. nov., a bacterium isolated from cow dung compost.</title>
        <authorList>
            <person name="Liu Y."/>
        </authorList>
    </citation>
    <scope>NUCLEOTIDE SEQUENCE [LARGE SCALE GENOMIC DNA]</scope>
    <source>
        <strain evidence="2 3">TLK-CK17</strain>
    </source>
</reference>
<comment type="caution">
    <text evidence="2">The sequence shown here is derived from an EMBL/GenBank/DDBJ whole genome shotgun (WGS) entry which is preliminary data.</text>
</comment>
<dbReference type="SUPFAM" id="SSF54637">
    <property type="entry name" value="Thioesterase/thiol ester dehydrase-isomerase"/>
    <property type="match status" value="1"/>
</dbReference>
<dbReference type="InterPro" id="IPR054545">
    <property type="entry name" value="ApeI-like"/>
</dbReference>